<name>A0A3E1K5Z1_9GAMM</name>
<evidence type="ECO:0000256" key="2">
    <source>
        <dbReference type="ARBA" id="ARBA00022679"/>
    </source>
</evidence>
<proteinExistence type="predicted"/>
<dbReference type="InterPro" id="IPR029063">
    <property type="entry name" value="SAM-dependent_MTases_sf"/>
</dbReference>
<dbReference type="NCBIfam" id="TIGR03438">
    <property type="entry name" value="egtD_ergothio"/>
    <property type="match status" value="1"/>
</dbReference>
<dbReference type="PANTHER" id="PTHR43397:SF1">
    <property type="entry name" value="ERGOTHIONEINE BIOSYNTHESIS PROTEIN 1"/>
    <property type="match status" value="1"/>
</dbReference>
<evidence type="ECO:0000259" key="3">
    <source>
        <dbReference type="Pfam" id="PF10017"/>
    </source>
</evidence>
<dbReference type="InterPro" id="IPR019257">
    <property type="entry name" value="MeTrfase_dom"/>
</dbReference>
<organism evidence="4 5">
    <name type="scientific">Wenzhouxiangella sediminis</name>
    <dbReference type="NCBI Taxonomy" id="1792836"/>
    <lineage>
        <taxon>Bacteria</taxon>
        <taxon>Pseudomonadati</taxon>
        <taxon>Pseudomonadota</taxon>
        <taxon>Gammaproteobacteria</taxon>
        <taxon>Chromatiales</taxon>
        <taxon>Wenzhouxiangellaceae</taxon>
        <taxon>Wenzhouxiangella</taxon>
    </lineage>
</organism>
<dbReference type="OrthoDB" id="5289726at2"/>
<accession>A0A3E1K5Z1</accession>
<dbReference type="SUPFAM" id="SSF53335">
    <property type="entry name" value="S-adenosyl-L-methionine-dependent methyltransferases"/>
    <property type="match status" value="1"/>
</dbReference>
<dbReference type="Proteomes" id="UP000260351">
    <property type="component" value="Unassembled WGS sequence"/>
</dbReference>
<dbReference type="PANTHER" id="PTHR43397">
    <property type="entry name" value="ERGOTHIONEINE BIOSYNTHESIS PROTEIN 1"/>
    <property type="match status" value="1"/>
</dbReference>
<keyword evidence="5" id="KW-1185">Reference proteome</keyword>
<dbReference type="Gene3D" id="3.40.50.150">
    <property type="entry name" value="Vaccinia Virus protein VP39"/>
    <property type="match status" value="1"/>
</dbReference>
<dbReference type="InterPro" id="IPR017804">
    <property type="entry name" value="MeTrfase_EgtD-like"/>
</dbReference>
<evidence type="ECO:0000313" key="4">
    <source>
        <dbReference type="EMBL" id="RFF29453.1"/>
    </source>
</evidence>
<keyword evidence="2 4" id="KW-0808">Transferase</keyword>
<gene>
    <name evidence="4" type="primary">egtD</name>
    <name evidence="4" type="ORF">DZC52_12460</name>
</gene>
<keyword evidence="1 4" id="KW-0489">Methyltransferase</keyword>
<dbReference type="EC" id="2.1.1.44" evidence="4"/>
<dbReference type="RefSeq" id="WP_116651479.1">
    <property type="nucleotide sequence ID" value="NZ_QUZK01000046.1"/>
</dbReference>
<feature type="domain" description="Histidine-specific methyltransferase SAM-dependent" evidence="3">
    <location>
        <begin position="10"/>
        <end position="312"/>
    </location>
</feature>
<dbReference type="CDD" id="cd02440">
    <property type="entry name" value="AdoMet_MTases"/>
    <property type="match status" value="1"/>
</dbReference>
<dbReference type="GO" id="GO:0052706">
    <property type="term" value="F:L-histidine N(alpha)-methyltransferase activity"/>
    <property type="evidence" value="ECO:0007669"/>
    <property type="project" value="UniProtKB-EC"/>
</dbReference>
<evidence type="ECO:0000256" key="1">
    <source>
        <dbReference type="ARBA" id="ARBA00022603"/>
    </source>
</evidence>
<sequence length="316" mass="34825">MSDTSGSEAFREDVLAGLSADPPTIPCKYLYDAKGSDLFERICETPEYYVTRADLALHETHMDEIASMIGPNAHVIELGSGAGIKTRVLLASLDSPRAYTPIEISAAALAQSTRDLEAAFPAIEIRPVQADYTRPIASEALALDPPARMRVVYFPGSTISNFEHEDAVAFLDRLRRIAAPSGAVLIGVDLVKPLERLLAAYDDAGGITAAFNRNLLERMRREIDAEIDAEAFVHEARYYDSLERIEMHLVARYPTTIVIDGRSFEFAAGDSIHTESSHKYSVASFKSLAEQAGLRSEKVWFDPDGLFSMHWLISGR</sequence>
<dbReference type="Pfam" id="PF10017">
    <property type="entry name" value="Methyltransf_33"/>
    <property type="match status" value="1"/>
</dbReference>
<dbReference type="EMBL" id="QUZK01000046">
    <property type="protein sequence ID" value="RFF29453.1"/>
    <property type="molecule type" value="Genomic_DNA"/>
</dbReference>
<dbReference type="InterPro" id="IPR035094">
    <property type="entry name" value="EgtD"/>
</dbReference>
<dbReference type="AlphaFoldDB" id="A0A3E1K5Z1"/>
<dbReference type="InterPro" id="IPR051128">
    <property type="entry name" value="EgtD_Methyltrsf_superfamily"/>
</dbReference>
<reference evidence="4 5" key="1">
    <citation type="submission" date="2018-08" db="EMBL/GenBank/DDBJ databases">
        <title>Wenzhouxiangella salilacus sp. nov., a novel bacterium isolated from a saline lake in Xinjiang Province, China.</title>
        <authorList>
            <person name="Han S."/>
        </authorList>
    </citation>
    <scope>NUCLEOTIDE SEQUENCE [LARGE SCALE GENOMIC DNA]</scope>
    <source>
        <strain evidence="4 5">XDB06</strain>
    </source>
</reference>
<dbReference type="PIRSF" id="PIRSF018005">
    <property type="entry name" value="UCP018005"/>
    <property type="match status" value="1"/>
</dbReference>
<evidence type="ECO:0000313" key="5">
    <source>
        <dbReference type="Proteomes" id="UP000260351"/>
    </source>
</evidence>
<protein>
    <submittedName>
        <fullName evidence="4">L-histidine N(Alpha)-methyltransferase</fullName>
        <ecNumber evidence="4">2.1.1.44</ecNumber>
    </submittedName>
</protein>
<comment type="caution">
    <text evidence="4">The sequence shown here is derived from an EMBL/GenBank/DDBJ whole genome shotgun (WGS) entry which is preliminary data.</text>
</comment>
<dbReference type="GO" id="GO:0032259">
    <property type="term" value="P:methylation"/>
    <property type="evidence" value="ECO:0007669"/>
    <property type="project" value="UniProtKB-KW"/>
</dbReference>